<evidence type="ECO:0000256" key="1">
    <source>
        <dbReference type="ARBA" id="ARBA00004271"/>
    </source>
</evidence>
<evidence type="ECO:0000256" key="3">
    <source>
        <dbReference type="ARBA" id="ARBA00022523"/>
    </source>
</evidence>
<evidence type="ECO:0000256" key="6">
    <source>
        <dbReference type="ARBA" id="ARBA00023157"/>
    </source>
</evidence>
<evidence type="ECO:0000256" key="4">
    <source>
        <dbReference type="ARBA" id="ARBA00022525"/>
    </source>
</evidence>
<feature type="binding site" evidence="8">
    <location>
        <position position="125"/>
    </location>
    <ligand>
        <name>oxalate</name>
        <dbReference type="ChEBI" id="CHEBI:30623"/>
    </ligand>
</feature>
<dbReference type="GO" id="GO:0030145">
    <property type="term" value="F:manganese ion binding"/>
    <property type="evidence" value="ECO:0007669"/>
    <property type="project" value="UniProtKB-UniRule"/>
</dbReference>
<organism evidence="13 14">
    <name type="scientific">Cuscuta australis</name>
    <dbReference type="NCBI Taxonomy" id="267555"/>
    <lineage>
        <taxon>Eukaryota</taxon>
        <taxon>Viridiplantae</taxon>
        <taxon>Streptophyta</taxon>
        <taxon>Embryophyta</taxon>
        <taxon>Tracheophyta</taxon>
        <taxon>Spermatophyta</taxon>
        <taxon>Magnoliopsida</taxon>
        <taxon>eudicotyledons</taxon>
        <taxon>Gunneridae</taxon>
        <taxon>Pentapetalae</taxon>
        <taxon>asterids</taxon>
        <taxon>lamiids</taxon>
        <taxon>Solanales</taxon>
        <taxon>Convolvulaceae</taxon>
        <taxon>Cuscuteae</taxon>
        <taxon>Cuscuta</taxon>
        <taxon>Cuscuta subgen. Grammica</taxon>
        <taxon>Cuscuta sect. Cleistogrammica</taxon>
    </lineage>
</organism>
<dbReference type="SMART" id="SM00835">
    <property type="entry name" value="Cupin_1"/>
    <property type="match status" value="1"/>
</dbReference>
<gene>
    <name evidence="13" type="ORF">DM860_017705</name>
</gene>
<dbReference type="InterPro" id="IPR001929">
    <property type="entry name" value="Germin"/>
</dbReference>
<dbReference type="Gene3D" id="2.60.120.10">
    <property type="entry name" value="Jelly Rolls"/>
    <property type="match status" value="1"/>
</dbReference>
<dbReference type="InterPro" id="IPR011051">
    <property type="entry name" value="RmlC_Cupin_sf"/>
</dbReference>
<dbReference type="PANTHER" id="PTHR31238">
    <property type="entry name" value="GERMIN-LIKE PROTEIN SUBFAMILY 3 MEMBER 3"/>
    <property type="match status" value="1"/>
</dbReference>
<dbReference type="InterPro" id="IPR019780">
    <property type="entry name" value="Germin_Mn-BS"/>
</dbReference>
<dbReference type="InterPro" id="IPR006045">
    <property type="entry name" value="Cupin_1"/>
</dbReference>
<sequence length="230" mass="24409">MSRPIMLMAAIVAIALASSPSSSPFAGASDPNNLQDFCVAIDGSKANVFVNGKTCKDPTKVTADDFFFAARLHMPRNTSNPMGAKVTPVRVEELPGLNTLGVAVGRIDFAPRGISPPHTHPLGTEVIVVVEGTLYAGFVDSRNKLFAKTLHPGDVFVFPKGLVHFQLNVGGGRASVFAGFGSQNPGGITTANSVFAADPPILPELLSKAFQLDKKVINHLQSQLWFEPTK</sequence>
<dbReference type="FunFam" id="2.60.120.10:FF:000005">
    <property type="entry name" value="Germin-like protein subfamily 1 member 8"/>
    <property type="match status" value="1"/>
</dbReference>
<feature type="binding site" evidence="9">
    <location>
        <position position="118"/>
    </location>
    <ligand>
        <name>Mn(2+)</name>
        <dbReference type="ChEBI" id="CHEBI:29035"/>
    </ligand>
</feature>
<feature type="signal peptide" evidence="11">
    <location>
        <begin position="1"/>
        <end position="17"/>
    </location>
</feature>
<dbReference type="PROSITE" id="PS00725">
    <property type="entry name" value="GERMIN"/>
    <property type="match status" value="1"/>
</dbReference>
<dbReference type="Proteomes" id="UP000249390">
    <property type="component" value="Unassembled WGS sequence"/>
</dbReference>
<dbReference type="InterPro" id="IPR014710">
    <property type="entry name" value="RmlC-like_jellyroll"/>
</dbReference>
<evidence type="ECO:0000256" key="10">
    <source>
        <dbReference type="PIRSR" id="PIRSR601929-3"/>
    </source>
</evidence>
<feature type="binding site" evidence="8">
    <location>
        <position position="120"/>
    </location>
    <ligand>
        <name>oxalate</name>
        <dbReference type="ChEBI" id="CHEBI:30623"/>
    </ligand>
</feature>
<keyword evidence="11" id="KW-0732">Signal</keyword>
<feature type="disulfide bond" evidence="10">
    <location>
        <begin position="38"/>
        <end position="55"/>
    </location>
</feature>
<keyword evidence="5 8" id="KW-0479">Metal-binding</keyword>
<keyword evidence="6 10" id="KW-1015">Disulfide bond</keyword>
<evidence type="ECO:0000256" key="8">
    <source>
        <dbReference type="PIRSR" id="PIRSR601929-1"/>
    </source>
</evidence>
<keyword evidence="4 11" id="KW-0964">Secreted</keyword>
<evidence type="ECO:0000256" key="7">
    <source>
        <dbReference type="ARBA" id="ARBA00023211"/>
    </source>
</evidence>
<evidence type="ECO:0000256" key="11">
    <source>
        <dbReference type="RuleBase" id="RU366015"/>
    </source>
</evidence>
<dbReference type="PRINTS" id="PR00325">
    <property type="entry name" value="GERMIN"/>
</dbReference>
<evidence type="ECO:0000256" key="2">
    <source>
        <dbReference type="ARBA" id="ARBA00007456"/>
    </source>
</evidence>
<dbReference type="SUPFAM" id="SSF51182">
    <property type="entry name" value="RmlC-like cupins"/>
    <property type="match status" value="1"/>
</dbReference>
<name>A0A328D6H9_9ASTE</name>
<evidence type="ECO:0000256" key="9">
    <source>
        <dbReference type="PIRSR" id="PIRSR601929-2"/>
    </source>
</evidence>
<dbReference type="CDD" id="cd02241">
    <property type="entry name" value="cupin_OxOx"/>
    <property type="match status" value="1"/>
</dbReference>
<dbReference type="AlphaFoldDB" id="A0A328D6H9"/>
<evidence type="ECO:0000259" key="12">
    <source>
        <dbReference type="SMART" id="SM00835"/>
    </source>
</evidence>
<comment type="similarity">
    <text evidence="2 11">Belongs to the germin family.</text>
</comment>
<evidence type="ECO:0000313" key="13">
    <source>
        <dbReference type="EMBL" id="RAL41156.1"/>
    </source>
</evidence>
<evidence type="ECO:0000256" key="5">
    <source>
        <dbReference type="ARBA" id="ARBA00022723"/>
    </source>
</evidence>
<reference evidence="13 14" key="1">
    <citation type="submission" date="2018-06" db="EMBL/GenBank/DDBJ databases">
        <title>The Genome of Cuscuta australis (Dodder) Provides Insight into the Evolution of Plant Parasitism.</title>
        <authorList>
            <person name="Liu H."/>
        </authorList>
    </citation>
    <scope>NUCLEOTIDE SEQUENCE [LARGE SCALE GENOMIC DNA]</scope>
    <source>
        <strain evidence="14">cv. Yunnan</strain>
        <tissue evidence="13">Vines</tissue>
    </source>
</reference>
<keyword evidence="3 11" id="KW-0052">Apoplast</keyword>
<keyword evidence="7 8" id="KW-0464">Manganese</keyword>
<feature type="domain" description="Cupin type-1" evidence="12">
    <location>
        <begin position="70"/>
        <end position="218"/>
    </location>
</feature>
<feature type="binding site" evidence="9">
    <location>
        <position position="164"/>
    </location>
    <ligand>
        <name>Mn(2+)</name>
        <dbReference type="ChEBI" id="CHEBI:29035"/>
    </ligand>
</feature>
<feature type="binding site" evidence="9">
    <location>
        <position position="120"/>
    </location>
    <ligand>
        <name>Mn(2+)</name>
        <dbReference type="ChEBI" id="CHEBI:29035"/>
    </ligand>
</feature>
<dbReference type="EMBL" id="NQVE01000190">
    <property type="protein sequence ID" value="RAL41156.1"/>
    <property type="molecule type" value="Genomic_DNA"/>
</dbReference>
<comment type="subcellular location">
    <subcellularLocation>
        <location evidence="1 11">Secreted</location>
        <location evidence="1 11">Extracellular space</location>
        <location evidence="1 11">Apoplast</location>
    </subcellularLocation>
</comment>
<comment type="caution">
    <text evidence="13">The sequence shown here is derived from an EMBL/GenBank/DDBJ whole genome shotgun (WGS) entry which is preliminary data.</text>
</comment>
<dbReference type="Pfam" id="PF00190">
    <property type="entry name" value="Cupin_1"/>
    <property type="match status" value="1"/>
</dbReference>
<accession>A0A328D6H9</accession>
<protein>
    <recommendedName>
        <fullName evidence="11">Germin-like protein</fullName>
    </recommendedName>
</protein>
<keyword evidence="14" id="KW-1185">Reference proteome</keyword>
<proteinExistence type="inferred from homology"/>
<feature type="binding site" evidence="9">
    <location>
        <position position="125"/>
    </location>
    <ligand>
        <name>Mn(2+)</name>
        <dbReference type="ChEBI" id="CHEBI:29035"/>
    </ligand>
</feature>
<evidence type="ECO:0000313" key="14">
    <source>
        <dbReference type="Proteomes" id="UP000249390"/>
    </source>
</evidence>
<dbReference type="GO" id="GO:0048046">
    <property type="term" value="C:apoplast"/>
    <property type="evidence" value="ECO:0007669"/>
    <property type="project" value="UniProtKB-SubCell"/>
</dbReference>
<feature type="chain" id="PRO_5019615036" description="Germin-like protein" evidence="11">
    <location>
        <begin position="18"/>
        <end position="230"/>
    </location>
</feature>